<dbReference type="PANTHER" id="PTHR45947">
    <property type="entry name" value="SULFOQUINOVOSYL TRANSFERASE SQD2"/>
    <property type="match status" value="1"/>
</dbReference>
<evidence type="ECO:0000313" key="3">
    <source>
        <dbReference type="EMBL" id="MBU9735567.1"/>
    </source>
</evidence>
<dbReference type="Proteomes" id="UP000712157">
    <property type="component" value="Unassembled WGS sequence"/>
</dbReference>
<sequence>MMETKLRILIVHNYYQIPGGEDIVVKNEKKLLENHGHMVWLYTRDNSEIDSAKSLKKLCLPFSMIFNFRTYKEVKYIIQEQNIDILHVHNTMNLISPSVYYAAFRCHVPVVQTMHNFRLLCPGATFYRDGHICEECVEHGLGCAIKYGCYRESRLQTFICVLTTKLHRIFGTYRKINFICLTDFNKDKLLLLNQPGKKKIIDPDKVFIKPNFTFANTGQFLRGDYYLFVGRIEKIKGLDLLIEAFSQLPDRNLLIVGTGTEFEKYRLLARRLNASNIKFTGFLEHGEIDNAYNRACAVIVPSQWYETFGMIIAEAFASHVPVIAGGIGNIGGLIENGKNGLTFTYNSCQALINAIEHFEKLDRDSYGEAAYRTYQNQFSPESNYEQLLNIYDQLI</sequence>
<feature type="domain" description="Glycosyl transferase family 1" evidence="1">
    <location>
        <begin position="223"/>
        <end position="371"/>
    </location>
</feature>
<evidence type="ECO:0000259" key="2">
    <source>
        <dbReference type="Pfam" id="PF13439"/>
    </source>
</evidence>
<evidence type="ECO:0000313" key="4">
    <source>
        <dbReference type="Proteomes" id="UP000712157"/>
    </source>
</evidence>
<accession>A0A949JXI2</accession>
<organism evidence="3 4">
    <name type="scientific">Diplocloster agilis</name>
    <dbReference type="NCBI Taxonomy" id="2850323"/>
    <lineage>
        <taxon>Bacteria</taxon>
        <taxon>Bacillati</taxon>
        <taxon>Bacillota</taxon>
        <taxon>Clostridia</taxon>
        <taxon>Lachnospirales</taxon>
        <taxon>Lachnospiraceae</taxon>
        <taxon>Diplocloster</taxon>
    </lineage>
</organism>
<reference evidence="3" key="1">
    <citation type="submission" date="2021-06" db="EMBL/GenBank/DDBJ databases">
        <title>Description of novel taxa of the family Lachnospiraceae.</title>
        <authorList>
            <person name="Chaplin A.V."/>
            <person name="Sokolova S.R."/>
            <person name="Pikina A.P."/>
            <person name="Korzhanova M."/>
            <person name="Belova V."/>
            <person name="Korostin D."/>
            <person name="Efimov B.A."/>
        </authorList>
    </citation>
    <scope>NUCLEOTIDE SEQUENCE</scope>
    <source>
        <strain evidence="3">ASD5720</strain>
    </source>
</reference>
<comment type="caution">
    <text evidence="3">The sequence shown here is derived from an EMBL/GenBank/DDBJ whole genome shotgun (WGS) entry which is preliminary data.</text>
</comment>
<dbReference type="InterPro" id="IPR001296">
    <property type="entry name" value="Glyco_trans_1"/>
</dbReference>
<evidence type="ECO:0000259" key="1">
    <source>
        <dbReference type="Pfam" id="PF00534"/>
    </source>
</evidence>
<proteinExistence type="predicted"/>
<dbReference type="GO" id="GO:0016757">
    <property type="term" value="F:glycosyltransferase activity"/>
    <property type="evidence" value="ECO:0007669"/>
    <property type="project" value="InterPro"/>
</dbReference>
<dbReference type="Pfam" id="PF13439">
    <property type="entry name" value="Glyco_transf_4"/>
    <property type="match status" value="1"/>
</dbReference>
<dbReference type="EMBL" id="JAHQCW010000003">
    <property type="protein sequence ID" value="MBU9735567.1"/>
    <property type="molecule type" value="Genomic_DNA"/>
</dbReference>
<protein>
    <submittedName>
        <fullName evidence="3">Glycosyltransferase family 4 protein</fullName>
    </submittedName>
</protein>
<dbReference type="InterPro" id="IPR028098">
    <property type="entry name" value="Glyco_trans_4-like_N"/>
</dbReference>
<gene>
    <name evidence="3" type="ORF">KTH89_03395</name>
</gene>
<dbReference type="Pfam" id="PF00534">
    <property type="entry name" value="Glycos_transf_1"/>
    <property type="match status" value="1"/>
</dbReference>
<keyword evidence="4" id="KW-1185">Reference proteome</keyword>
<dbReference type="InterPro" id="IPR050194">
    <property type="entry name" value="Glycosyltransferase_grp1"/>
</dbReference>
<dbReference type="AlphaFoldDB" id="A0A949JXI2"/>
<name>A0A949JXI2_9FIRM</name>
<dbReference type="PANTHER" id="PTHR45947:SF13">
    <property type="entry name" value="TRANSFERASE"/>
    <property type="match status" value="1"/>
</dbReference>
<dbReference type="CDD" id="cd03801">
    <property type="entry name" value="GT4_PimA-like"/>
    <property type="match status" value="1"/>
</dbReference>
<feature type="domain" description="Glycosyltransferase subfamily 4-like N-terminal" evidence="2">
    <location>
        <begin position="19"/>
        <end position="117"/>
    </location>
</feature>
<dbReference type="Gene3D" id="3.40.50.2000">
    <property type="entry name" value="Glycogen Phosphorylase B"/>
    <property type="match status" value="2"/>
</dbReference>
<dbReference type="SUPFAM" id="SSF53756">
    <property type="entry name" value="UDP-Glycosyltransferase/glycogen phosphorylase"/>
    <property type="match status" value="1"/>
</dbReference>